<gene>
    <name evidence="1" type="ORF">ACFOY2_17860</name>
</gene>
<dbReference type="Proteomes" id="UP001595851">
    <property type="component" value="Unassembled WGS sequence"/>
</dbReference>
<evidence type="ECO:0000313" key="2">
    <source>
        <dbReference type="Proteomes" id="UP001595851"/>
    </source>
</evidence>
<proteinExistence type="predicted"/>
<reference evidence="2" key="1">
    <citation type="journal article" date="2019" name="Int. J. Syst. Evol. Microbiol.">
        <title>The Global Catalogue of Microorganisms (GCM) 10K type strain sequencing project: providing services to taxonomists for standard genome sequencing and annotation.</title>
        <authorList>
            <consortium name="The Broad Institute Genomics Platform"/>
            <consortium name="The Broad Institute Genome Sequencing Center for Infectious Disease"/>
            <person name="Wu L."/>
            <person name="Ma J."/>
        </authorList>
    </citation>
    <scope>NUCLEOTIDE SEQUENCE [LARGE SCALE GENOMIC DNA]</scope>
    <source>
        <strain evidence="2">TBRC 1276</strain>
    </source>
</reference>
<sequence length="67" mass="7296">MSDAQKAAARAKVSAAAANLAAAMQELRDSEPDLITKYETQDVLAHEAADVAWKISYETAQPRDIDY</sequence>
<dbReference type="EMBL" id="JBHSBI010000008">
    <property type="protein sequence ID" value="MFC4009103.1"/>
    <property type="molecule type" value="Genomic_DNA"/>
</dbReference>
<accession>A0ABV8G5V6</accession>
<dbReference type="RefSeq" id="WP_357814488.1">
    <property type="nucleotide sequence ID" value="NZ_JBHSBI010000008.1"/>
</dbReference>
<keyword evidence="2" id="KW-1185">Reference proteome</keyword>
<protein>
    <submittedName>
        <fullName evidence="1">Uncharacterized protein</fullName>
    </submittedName>
</protein>
<comment type="caution">
    <text evidence="1">The sequence shown here is derived from an EMBL/GenBank/DDBJ whole genome shotgun (WGS) entry which is preliminary data.</text>
</comment>
<evidence type="ECO:0000313" key="1">
    <source>
        <dbReference type="EMBL" id="MFC4009103.1"/>
    </source>
</evidence>
<name>A0ABV8G5V6_9ACTN</name>
<organism evidence="1 2">
    <name type="scientific">Nonomuraea purpurea</name>
    <dbReference type="NCBI Taxonomy" id="1849276"/>
    <lineage>
        <taxon>Bacteria</taxon>
        <taxon>Bacillati</taxon>
        <taxon>Actinomycetota</taxon>
        <taxon>Actinomycetes</taxon>
        <taxon>Streptosporangiales</taxon>
        <taxon>Streptosporangiaceae</taxon>
        <taxon>Nonomuraea</taxon>
    </lineage>
</organism>